<feature type="compositionally biased region" description="Low complexity" evidence="7">
    <location>
        <begin position="44"/>
        <end position="57"/>
    </location>
</feature>
<feature type="transmembrane region" description="Helical" evidence="8">
    <location>
        <begin position="327"/>
        <end position="344"/>
    </location>
</feature>
<reference evidence="12" key="1">
    <citation type="journal article" date="2019" name="Int. J. Syst. Evol. Microbiol.">
        <title>The Global Catalogue of Microorganisms (GCM) 10K type strain sequencing project: providing services to taxonomists for standard genome sequencing and annotation.</title>
        <authorList>
            <consortium name="The Broad Institute Genomics Platform"/>
            <consortium name="The Broad Institute Genome Sequencing Center for Infectious Disease"/>
            <person name="Wu L."/>
            <person name="Ma J."/>
        </authorList>
    </citation>
    <scope>NUCLEOTIDE SEQUENCE [LARGE SCALE GENOMIC DNA]</scope>
    <source>
        <strain evidence="12">KCTC 42248</strain>
    </source>
</reference>
<feature type="transmembrane region" description="Helical" evidence="8">
    <location>
        <begin position="235"/>
        <end position="255"/>
    </location>
</feature>
<sequence>MTKKLQIAVQMWFVGIFISLAIPTFGQQDSSLSDNDVDSVISTNNNLQQQDSGSDQSSRTKPVDTKLTNLQLRVGNLTQQIDSLQGDRNGIKQVGNSDTLTPIPEEVLNRRVQDITLLKRDIRQYRQEIDRQKKENNLPDSDSSEGGQIMQEVRALQAGVEDSLLQLDKRLDNLLDRVVSNGTLSDDSLTNDSLRNANASEDLMQPPTTKRVITSIRRNLDSDKPINEFFDYPAWSGRILLILLTIGYLYWMFLLGRKEDNSRHRWVLFKHFPIWIPILKSFVFFLILLPLTSYIIPIVVIQLSYLVIFIFLYILLYTQFSVEQKRIFQVLFILYLLLIAGNLIISEAIWSRAIVGLLNVAALWLTWRLGKQNLEREPVSYIRPFAKWIILLGFALAIINNALGYMHAARVCSIAASVGLIQALALRAFCEMILRDVEQQYQSVTPDNLLRRFDLLRMLGSFRRLLSFLTTIIAAIVLINNLAITEQTSTFIKSVMLKDRPLGGITFNYANLLIAIFVIWGANWIQKNLKHLLNDPSSDELQVKRMSLFPLFRLILVIVSFFIAISILGLGLDKLTVIVGALTVGIGFGLQNIINNLVSGVILIFEKPFKIGDYIELADKKGQVLEIGIRSSVLQTDQGAKVIIPNADLFSGRLVNWTFSNTDIRVNMDLSITGSSDIENVKDRLKTRLKNDRYVDKTIPMKVYTKDIQADAYKVSIQVGVKNVRQIERFRSQFLEGIKQELSSVDVGVSSV</sequence>
<dbReference type="Gene3D" id="1.10.287.1260">
    <property type="match status" value="1"/>
</dbReference>
<evidence type="ECO:0000256" key="7">
    <source>
        <dbReference type="SAM" id="MobiDB-lite"/>
    </source>
</evidence>
<dbReference type="PANTHER" id="PTHR30347">
    <property type="entry name" value="POTASSIUM CHANNEL RELATED"/>
    <property type="match status" value="1"/>
</dbReference>
<comment type="caution">
    <text evidence="11">The sequence shown here is derived from an EMBL/GenBank/DDBJ whole genome shotgun (WGS) entry which is preliminary data.</text>
</comment>
<feature type="domain" description="Mechanosensitive ion channel MscS C-terminal" evidence="10">
    <location>
        <begin position="666"/>
        <end position="745"/>
    </location>
</feature>
<dbReference type="InterPro" id="IPR011066">
    <property type="entry name" value="MscS_channel_C_sf"/>
</dbReference>
<comment type="similarity">
    <text evidence="2">Belongs to the MscS (TC 1.A.23) family.</text>
</comment>
<keyword evidence="4 8" id="KW-0812">Transmembrane</keyword>
<dbReference type="InterPro" id="IPR049278">
    <property type="entry name" value="MS_channel_C"/>
</dbReference>
<feature type="transmembrane region" description="Helical" evidence="8">
    <location>
        <begin position="267"/>
        <end position="288"/>
    </location>
</feature>
<evidence type="ECO:0000256" key="4">
    <source>
        <dbReference type="ARBA" id="ARBA00022692"/>
    </source>
</evidence>
<comment type="subcellular location">
    <subcellularLocation>
        <location evidence="1">Cell membrane</location>
        <topology evidence="1">Multi-pass membrane protein</topology>
    </subcellularLocation>
</comment>
<dbReference type="PANTHER" id="PTHR30347:SF1">
    <property type="entry name" value="MECHANOSENSITIVE CHANNEL MSCK"/>
    <property type="match status" value="1"/>
</dbReference>
<keyword evidence="5 8" id="KW-1133">Transmembrane helix</keyword>
<dbReference type="InterPro" id="IPR006685">
    <property type="entry name" value="MscS_channel_2nd"/>
</dbReference>
<feature type="domain" description="Mechanosensitive ion channel MscS" evidence="9">
    <location>
        <begin position="592"/>
        <end position="658"/>
    </location>
</feature>
<evidence type="ECO:0000256" key="8">
    <source>
        <dbReference type="SAM" id="Phobius"/>
    </source>
</evidence>
<dbReference type="InterPro" id="IPR010920">
    <property type="entry name" value="LSM_dom_sf"/>
</dbReference>
<keyword evidence="6 8" id="KW-0472">Membrane</keyword>
<feature type="transmembrane region" description="Helical" evidence="8">
    <location>
        <begin position="294"/>
        <end position="315"/>
    </location>
</feature>
<evidence type="ECO:0000256" key="5">
    <source>
        <dbReference type="ARBA" id="ARBA00022989"/>
    </source>
</evidence>
<dbReference type="RefSeq" id="WP_380868898.1">
    <property type="nucleotide sequence ID" value="NZ_JBHUMA010000006.1"/>
</dbReference>
<accession>A0ABW5NJI8</accession>
<feature type="transmembrane region" description="Helical" evidence="8">
    <location>
        <begin position="551"/>
        <end position="572"/>
    </location>
</feature>
<dbReference type="InterPro" id="IPR011014">
    <property type="entry name" value="MscS_channel_TM-2"/>
</dbReference>
<proteinExistence type="inferred from homology"/>
<evidence type="ECO:0000313" key="12">
    <source>
        <dbReference type="Proteomes" id="UP001597393"/>
    </source>
</evidence>
<dbReference type="Pfam" id="PF21082">
    <property type="entry name" value="MS_channel_3rd"/>
    <property type="match status" value="1"/>
</dbReference>
<evidence type="ECO:0000259" key="10">
    <source>
        <dbReference type="Pfam" id="PF21082"/>
    </source>
</evidence>
<evidence type="ECO:0000256" key="3">
    <source>
        <dbReference type="ARBA" id="ARBA00022475"/>
    </source>
</evidence>
<feature type="region of interest" description="Disordered" evidence="7">
    <location>
        <begin position="44"/>
        <end position="63"/>
    </location>
</feature>
<keyword evidence="3" id="KW-1003">Cell membrane</keyword>
<protein>
    <submittedName>
        <fullName evidence="11">Mechanosensitive ion channel domain-containing protein</fullName>
    </submittedName>
</protein>
<evidence type="ECO:0000259" key="9">
    <source>
        <dbReference type="Pfam" id="PF00924"/>
    </source>
</evidence>
<feature type="transmembrane region" description="Helical" evidence="8">
    <location>
        <begin position="465"/>
        <end position="484"/>
    </location>
</feature>
<gene>
    <name evidence="11" type="ORF">ACFSQ3_07370</name>
</gene>
<keyword evidence="12" id="KW-1185">Reference proteome</keyword>
<name>A0ABW5NJI8_9SPHI</name>
<feature type="transmembrane region" description="Helical" evidence="8">
    <location>
        <begin position="388"/>
        <end position="408"/>
    </location>
</feature>
<evidence type="ECO:0000256" key="2">
    <source>
        <dbReference type="ARBA" id="ARBA00008017"/>
    </source>
</evidence>
<evidence type="ECO:0000256" key="1">
    <source>
        <dbReference type="ARBA" id="ARBA00004651"/>
    </source>
</evidence>
<dbReference type="SUPFAM" id="SSF82689">
    <property type="entry name" value="Mechanosensitive channel protein MscS (YggB), C-terminal domain"/>
    <property type="match status" value="1"/>
</dbReference>
<dbReference type="Proteomes" id="UP001597393">
    <property type="component" value="Unassembled WGS sequence"/>
</dbReference>
<dbReference type="Pfam" id="PF00924">
    <property type="entry name" value="MS_channel_2nd"/>
    <property type="match status" value="1"/>
</dbReference>
<feature type="transmembrane region" description="Helical" evidence="8">
    <location>
        <begin position="504"/>
        <end position="525"/>
    </location>
</feature>
<evidence type="ECO:0000256" key="6">
    <source>
        <dbReference type="ARBA" id="ARBA00023136"/>
    </source>
</evidence>
<evidence type="ECO:0000313" key="11">
    <source>
        <dbReference type="EMBL" id="MFD2598768.1"/>
    </source>
</evidence>
<dbReference type="InterPro" id="IPR052702">
    <property type="entry name" value="MscS-like_channel"/>
</dbReference>
<dbReference type="EMBL" id="JBHUMA010000006">
    <property type="protein sequence ID" value="MFD2598768.1"/>
    <property type="molecule type" value="Genomic_DNA"/>
</dbReference>
<dbReference type="InterPro" id="IPR023408">
    <property type="entry name" value="MscS_beta-dom_sf"/>
</dbReference>
<dbReference type="SUPFAM" id="SSF82861">
    <property type="entry name" value="Mechanosensitive channel protein MscS (YggB), transmembrane region"/>
    <property type="match status" value="1"/>
</dbReference>
<feature type="transmembrane region" description="Helical" evidence="8">
    <location>
        <begin position="578"/>
        <end position="605"/>
    </location>
</feature>
<dbReference type="SUPFAM" id="SSF50182">
    <property type="entry name" value="Sm-like ribonucleoproteins"/>
    <property type="match status" value="1"/>
</dbReference>
<dbReference type="Gene3D" id="2.30.30.60">
    <property type="match status" value="1"/>
</dbReference>
<organism evidence="11 12">
    <name type="scientific">Sphingobacterium corticis</name>
    <dbReference type="NCBI Taxonomy" id="1812823"/>
    <lineage>
        <taxon>Bacteria</taxon>
        <taxon>Pseudomonadati</taxon>
        <taxon>Bacteroidota</taxon>
        <taxon>Sphingobacteriia</taxon>
        <taxon>Sphingobacteriales</taxon>
        <taxon>Sphingobacteriaceae</taxon>
        <taxon>Sphingobacterium</taxon>
    </lineage>
</organism>